<feature type="region of interest" description="Disordered" evidence="1">
    <location>
        <begin position="108"/>
        <end position="135"/>
    </location>
</feature>
<feature type="compositionally biased region" description="Polar residues" evidence="1">
    <location>
        <begin position="178"/>
        <end position="190"/>
    </location>
</feature>
<dbReference type="GO" id="GO:0004725">
    <property type="term" value="F:protein tyrosine phosphatase activity"/>
    <property type="evidence" value="ECO:0007669"/>
    <property type="project" value="InterPro"/>
</dbReference>
<dbReference type="Pfam" id="PF00102">
    <property type="entry name" value="Y_phosphatase"/>
    <property type="match status" value="1"/>
</dbReference>
<dbReference type="InterPro" id="IPR029021">
    <property type="entry name" value="Prot-tyrosine_phosphatase-like"/>
</dbReference>
<evidence type="ECO:0000259" key="2">
    <source>
        <dbReference type="PROSITE" id="PS50055"/>
    </source>
</evidence>
<accession>A0A016RUG5</accession>
<dbReference type="PROSITE" id="PS50055">
    <property type="entry name" value="TYR_PHOSPHATASE_PTP"/>
    <property type="match status" value="1"/>
</dbReference>
<proteinExistence type="predicted"/>
<dbReference type="InterPro" id="IPR000242">
    <property type="entry name" value="PTP_cat"/>
</dbReference>
<dbReference type="Gene3D" id="3.90.190.10">
    <property type="entry name" value="Protein tyrosine phosphatase superfamily"/>
    <property type="match status" value="1"/>
</dbReference>
<dbReference type="SMART" id="SM00194">
    <property type="entry name" value="PTPc"/>
    <property type="match status" value="1"/>
</dbReference>
<dbReference type="STRING" id="53326.A0A016RUG5"/>
<dbReference type="SUPFAM" id="SSF52799">
    <property type="entry name" value="(Phosphotyrosine protein) phosphatases II"/>
    <property type="match status" value="1"/>
</dbReference>
<dbReference type="PRINTS" id="PR00700">
    <property type="entry name" value="PRTYPHPHTASE"/>
</dbReference>
<name>A0A016RUG5_9BILA</name>
<feature type="domain" description="Tyrosine-protein phosphatase" evidence="2">
    <location>
        <begin position="248"/>
        <end position="347"/>
    </location>
</feature>
<evidence type="ECO:0000313" key="3">
    <source>
        <dbReference type="EMBL" id="EYB81757.1"/>
    </source>
</evidence>
<dbReference type="EMBL" id="JARK01001710">
    <property type="protein sequence ID" value="EYB81757.1"/>
    <property type="molecule type" value="Genomic_DNA"/>
</dbReference>
<evidence type="ECO:0000313" key="4">
    <source>
        <dbReference type="Proteomes" id="UP000024635"/>
    </source>
</evidence>
<dbReference type="PANTHER" id="PTHR23219">
    <property type="entry name" value="TYROSINE-PROTEIN PHOSPHATASE C15H7.3-RELATED"/>
    <property type="match status" value="1"/>
</dbReference>
<keyword evidence="4" id="KW-1185">Reference proteome</keyword>
<organism evidence="3 4">
    <name type="scientific">Ancylostoma ceylanicum</name>
    <dbReference type="NCBI Taxonomy" id="53326"/>
    <lineage>
        <taxon>Eukaryota</taxon>
        <taxon>Metazoa</taxon>
        <taxon>Ecdysozoa</taxon>
        <taxon>Nematoda</taxon>
        <taxon>Chromadorea</taxon>
        <taxon>Rhabditida</taxon>
        <taxon>Rhabditina</taxon>
        <taxon>Rhabditomorpha</taxon>
        <taxon>Strongyloidea</taxon>
        <taxon>Ancylostomatidae</taxon>
        <taxon>Ancylostomatinae</taxon>
        <taxon>Ancylostoma</taxon>
    </lineage>
</organism>
<dbReference type="PANTHER" id="PTHR23219:SF13">
    <property type="entry name" value="TYROSINE-PROTEIN PHOSPHATASE DOMAIN-CONTAINING PROTEIN"/>
    <property type="match status" value="1"/>
</dbReference>
<evidence type="ECO:0000256" key="1">
    <source>
        <dbReference type="SAM" id="MobiDB-lite"/>
    </source>
</evidence>
<feature type="region of interest" description="Disordered" evidence="1">
    <location>
        <begin position="161"/>
        <end position="199"/>
    </location>
</feature>
<gene>
    <name evidence="3" type="primary">Acey_s0374.g200</name>
    <name evidence="3" type="ORF">Y032_0374g200</name>
</gene>
<comment type="caution">
    <text evidence="3">The sequence shown here is derived from an EMBL/GenBank/DDBJ whole genome shotgun (WGS) entry which is preliminary data.</text>
</comment>
<dbReference type="AlphaFoldDB" id="A0A016RUG5"/>
<dbReference type="OrthoDB" id="6144703at2759"/>
<reference evidence="4" key="1">
    <citation type="journal article" date="2015" name="Nat. Genet.">
        <title>The genome and transcriptome of the zoonotic hookworm Ancylostoma ceylanicum identify infection-specific gene families.</title>
        <authorList>
            <person name="Schwarz E.M."/>
            <person name="Hu Y."/>
            <person name="Antoshechkin I."/>
            <person name="Miller M.M."/>
            <person name="Sternberg P.W."/>
            <person name="Aroian R.V."/>
        </authorList>
    </citation>
    <scope>NUCLEOTIDE SEQUENCE</scope>
    <source>
        <strain evidence="4">HY135</strain>
    </source>
</reference>
<protein>
    <recommendedName>
        <fullName evidence="2">Tyrosine-protein phosphatase domain-containing protein</fullName>
    </recommendedName>
</protein>
<dbReference type="Proteomes" id="UP000024635">
    <property type="component" value="Unassembled WGS sequence"/>
</dbReference>
<sequence length="376" mass="42546">MTPQICQSQSCLVQYRYFLQGFQAVDNVDLIVPKTEAAKYNTQTALSQQHLVYQNAPSPLEAVAFLSKSSCMKSIHLQMVSITCTVTSSSLCSVPSYFDPEVTIRQSPDFTSNRGDRHYNRLSPRSPAVDNVNEETPDVRGMITDVNKKKTVRRRKKAFLQETVEQNSGEDENAKPPTAQSGGKSPTQVKKGTDSIARRKREPPAAIVGVLDKFFDYVSELGVAGIKKLYNESLAVYRAPDHLYKFTEFEKNKDKNRFLDVVCLDHSRVVLTFEVPPCPNYIHANWVRFDKHDRVFIATQAPLENTIEDFWRMIFQEQCCAIINLTNHVRNMFRTASQVSNDHQCEESLRLVPSIAGKTDIPCVEDEHLTVDTSTA</sequence>